<proteinExistence type="predicted"/>
<dbReference type="AlphaFoldDB" id="A0A564Y459"/>
<dbReference type="PROSITE" id="PS50835">
    <property type="entry name" value="IG_LIKE"/>
    <property type="match status" value="1"/>
</dbReference>
<protein>
    <recommendedName>
        <fullName evidence="2">Ig-like domain-containing protein</fullName>
    </recommendedName>
</protein>
<gene>
    <name evidence="3" type="ORF">WMSIL1_LOCUS2170</name>
</gene>
<dbReference type="InterPro" id="IPR037448">
    <property type="entry name" value="Zig-8"/>
</dbReference>
<name>A0A564Y459_HYMDI</name>
<dbReference type="GO" id="GO:0050808">
    <property type="term" value="P:synapse organization"/>
    <property type="evidence" value="ECO:0007669"/>
    <property type="project" value="TreeGrafter"/>
</dbReference>
<dbReference type="InterPro" id="IPR036179">
    <property type="entry name" value="Ig-like_dom_sf"/>
</dbReference>
<evidence type="ECO:0000313" key="3">
    <source>
        <dbReference type="EMBL" id="VUZ41323.1"/>
    </source>
</evidence>
<dbReference type="CDD" id="cd00099">
    <property type="entry name" value="IgV"/>
    <property type="match status" value="1"/>
</dbReference>
<dbReference type="SMART" id="SM00409">
    <property type="entry name" value="IG"/>
    <property type="match status" value="1"/>
</dbReference>
<feature type="chain" id="PRO_5022177066" description="Ig-like domain-containing protein" evidence="1">
    <location>
        <begin position="21"/>
        <end position="259"/>
    </location>
</feature>
<dbReference type="InterPro" id="IPR007110">
    <property type="entry name" value="Ig-like_dom"/>
</dbReference>
<dbReference type="InterPro" id="IPR013783">
    <property type="entry name" value="Ig-like_fold"/>
</dbReference>
<keyword evidence="1" id="KW-0732">Signal</keyword>
<organism evidence="3 4">
    <name type="scientific">Hymenolepis diminuta</name>
    <name type="common">Rat tapeworm</name>
    <dbReference type="NCBI Taxonomy" id="6216"/>
    <lineage>
        <taxon>Eukaryota</taxon>
        <taxon>Metazoa</taxon>
        <taxon>Spiralia</taxon>
        <taxon>Lophotrochozoa</taxon>
        <taxon>Platyhelminthes</taxon>
        <taxon>Cestoda</taxon>
        <taxon>Eucestoda</taxon>
        <taxon>Cyclophyllidea</taxon>
        <taxon>Hymenolepididae</taxon>
        <taxon>Hymenolepis</taxon>
    </lineage>
</organism>
<feature type="signal peptide" evidence="1">
    <location>
        <begin position="1"/>
        <end position="20"/>
    </location>
</feature>
<evidence type="ECO:0000313" key="4">
    <source>
        <dbReference type="Proteomes" id="UP000321570"/>
    </source>
</evidence>
<dbReference type="PANTHER" id="PTHR23279:SF36">
    <property type="entry name" value="DEFECTIVE PROBOSCIS EXTENSION RESPONSE 9, ISOFORM A"/>
    <property type="match status" value="1"/>
</dbReference>
<dbReference type="EMBL" id="CABIJS010000055">
    <property type="protein sequence ID" value="VUZ41323.1"/>
    <property type="molecule type" value="Genomic_DNA"/>
</dbReference>
<dbReference type="GO" id="GO:0032589">
    <property type="term" value="C:neuron projection membrane"/>
    <property type="evidence" value="ECO:0007669"/>
    <property type="project" value="TreeGrafter"/>
</dbReference>
<dbReference type="Gene3D" id="2.60.40.10">
    <property type="entry name" value="Immunoglobulins"/>
    <property type="match status" value="1"/>
</dbReference>
<evidence type="ECO:0000259" key="2">
    <source>
        <dbReference type="PROSITE" id="PS50835"/>
    </source>
</evidence>
<dbReference type="InterPro" id="IPR003599">
    <property type="entry name" value="Ig_sub"/>
</dbReference>
<reference evidence="3 4" key="1">
    <citation type="submission" date="2019-07" db="EMBL/GenBank/DDBJ databases">
        <authorList>
            <person name="Jastrzebski P J."/>
            <person name="Paukszto L."/>
            <person name="Jastrzebski P J."/>
        </authorList>
    </citation>
    <scope>NUCLEOTIDE SEQUENCE [LARGE SCALE GENOMIC DNA]</scope>
    <source>
        <strain evidence="3 4">WMS-il1</strain>
    </source>
</reference>
<dbReference type="PANTHER" id="PTHR23279">
    <property type="entry name" value="DEFECTIVE PROBOSCIS EXTENSION RESPONSE DPR -RELATED"/>
    <property type="match status" value="1"/>
</dbReference>
<feature type="domain" description="Ig-like" evidence="2">
    <location>
        <begin position="45"/>
        <end position="141"/>
    </location>
</feature>
<dbReference type="SUPFAM" id="SSF48726">
    <property type="entry name" value="Immunoglobulin"/>
    <property type="match status" value="1"/>
</dbReference>
<dbReference type="InterPro" id="IPR013106">
    <property type="entry name" value="Ig_V-set"/>
</dbReference>
<evidence type="ECO:0000256" key="1">
    <source>
        <dbReference type="SAM" id="SignalP"/>
    </source>
</evidence>
<accession>A0A564Y459</accession>
<dbReference type="SMART" id="SM00406">
    <property type="entry name" value="IGv"/>
    <property type="match status" value="1"/>
</dbReference>
<keyword evidence="4" id="KW-1185">Reference proteome</keyword>
<dbReference type="Pfam" id="PF13927">
    <property type="entry name" value="Ig_3"/>
    <property type="match status" value="1"/>
</dbReference>
<dbReference type="Proteomes" id="UP000321570">
    <property type="component" value="Unassembled WGS sequence"/>
</dbReference>
<sequence>MKVVGYLLLLLMNTLQRSLCYDYFQVDKNSFDDEAADPSQYDCKPGMSVFNPPPCFAGDARLNVVVNEGETAQLRCYIYNVDFNKTYVSWWKDRELQEITLHLQRNSKRFFLPRKFNEDWTLVIKNVQPKDTGRYLCQINSKTVLEKMFYLKVIEKPKKKASEVDRSFWLVKDEAYNARKAEDLKPVNTPPEIKYTHYSIRSGPNLIPERTHRPQNDARYQTKPFLPPTTTSLGTRNIIFTKYLLTLPTLIGFAFLTIF</sequence>